<evidence type="ECO:0000256" key="2">
    <source>
        <dbReference type="ARBA" id="ARBA00023054"/>
    </source>
</evidence>
<dbReference type="AlphaFoldDB" id="A0A6P8RN77"/>
<evidence type="ECO:0000256" key="3">
    <source>
        <dbReference type="SAM" id="MobiDB-lite"/>
    </source>
</evidence>
<dbReference type="PANTHER" id="PTHR21501">
    <property type="entry name" value="PROTEIN FAM-161"/>
    <property type="match status" value="1"/>
</dbReference>
<protein>
    <submittedName>
        <fullName evidence="5">Protein FAM161B isoform X1</fullName>
    </submittedName>
</protein>
<dbReference type="PANTHER" id="PTHR21501:SF4">
    <property type="entry name" value="PROTEIN FAM161B"/>
    <property type="match status" value="1"/>
</dbReference>
<reference evidence="5" key="1">
    <citation type="submission" date="2025-08" db="UniProtKB">
        <authorList>
            <consortium name="RefSeq"/>
        </authorList>
    </citation>
    <scope>IDENTIFICATION</scope>
</reference>
<keyword evidence="2" id="KW-0175">Coiled coil</keyword>
<proteinExistence type="inferred from homology"/>
<name>A0A6P8RN77_GEOSA</name>
<dbReference type="OrthoDB" id="2150121at2759"/>
<dbReference type="RefSeq" id="XP_033806656.1">
    <property type="nucleotide sequence ID" value="XM_033950765.1"/>
</dbReference>
<dbReference type="InterPro" id="IPR051655">
    <property type="entry name" value="FAM161"/>
</dbReference>
<dbReference type="CTD" id="145483"/>
<dbReference type="Proteomes" id="UP000515159">
    <property type="component" value="Chromosome 7"/>
</dbReference>
<feature type="region of interest" description="Disordered" evidence="3">
    <location>
        <begin position="1"/>
        <end position="27"/>
    </location>
</feature>
<dbReference type="GO" id="GO:0005856">
    <property type="term" value="C:cytoskeleton"/>
    <property type="evidence" value="ECO:0007669"/>
    <property type="project" value="UniProtKB-ARBA"/>
</dbReference>
<gene>
    <name evidence="5" type="primary">FAM161B</name>
</gene>
<dbReference type="Pfam" id="PF10595">
    <property type="entry name" value="FAM161A_B"/>
    <property type="match status" value="1"/>
</dbReference>
<keyword evidence="4" id="KW-1185">Reference proteome</keyword>
<evidence type="ECO:0000313" key="5">
    <source>
        <dbReference type="RefSeq" id="XP_033806656.1"/>
    </source>
</evidence>
<evidence type="ECO:0000256" key="1">
    <source>
        <dbReference type="ARBA" id="ARBA00006663"/>
    </source>
</evidence>
<evidence type="ECO:0000313" key="4">
    <source>
        <dbReference type="Proteomes" id="UP000515159"/>
    </source>
</evidence>
<organism evidence="4 5">
    <name type="scientific">Geotrypetes seraphini</name>
    <name type="common">Gaboon caecilian</name>
    <name type="synonym">Caecilia seraphini</name>
    <dbReference type="NCBI Taxonomy" id="260995"/>
    <lineage>
        <taxon>Eukaryota</taxon>
        <taxon>Metazoa</taxon>
        <taxon>Chordata</taxon>
        <taxon>Craniata</taxon>
        <taxon>Vertebrata</taxon>
        <taxon>Euteleostomi</taxon>
        <taxon>Amphibia</taxon>
        <taxon>Gymnophiona</taxon>
        <taxon>Geotrypetes</taxon>
    </lineage>
</organism>
<dbReference type="FunCoup" id="A0A6P8RN77">
    <property type="interactions" value="115"/>
</dbReference>
<dbReference type="GO" id="GO:0005929">
    <property type="term" value="C:cilium"/>
    <property type="evidence" value="ECO:0007669"/>
    <property type="project" value="TreeGrafter"/>
</dbReference>
<dbReference type="KEGG" id="gsh:117363297"/>
<dbReference type="InParanoid" id="A0A6P8RN77"/>
<dbReference type="GeneID" id="117363297"/>
<accession>A0A6P8RN77</accession>
<comment type="similarity">
    <text evidence="1">Belongs to the FAM161 family.</text>
</comment>
<dbReference type="GO" id="GO:0044782">
    <property type="term" value="P:cilium organization"/>
    <property type="evidence" value="ECO:0007669"/>
    <property type="project" value="TreeGrafter"/>
</dbReference>
<dbReference type="InterPro" id="IPR019579">
    <property type="entry name" value="FAM161A/B"/>
</dbReference>
<sequence>MAASSVPSCGGGMSLEPEAEAEAGWRLSREHRDVTERRVFPPKVSLDSEAEISPREGKLLDFLQEDDETVSDEILFAKLQALKIQNQQYLFELGTRYQAQSEGEKLCQEAKELEGFFQKNGQLKLCNESKKALRSGNLRGLIFDTSDHSIPMIKQRPNSDISHWASALTVPQPFKMTIREAEQKSKMFKANIFLEAERKKSDQESRDQAECQKKFRAQPLPAHIFLPLYQEMLEEKEARRHANIQKRKELLLSTQKPFSFLNKEERRNKEIQPNVLVISQEVENGKPKVIKKIPRSVQDSTVNDKLKEAELYRKIRIQMRAKNLLQKSSAPINICKGTKDLHTSISLKTKQEKMGFLQENFQFHPRINQEVPDFEVLYWAFQREAMTKHKVKEATRNKPFRLHTSSLHFWQKKNKERQKNFQQPKKCKLKKSHSVVGLSSLSPNTLPVYITDGAKKRDSAIKCSLEEKQNKEYGKDQWMESYRKRSQAMHKSVSRRAKLLDSHVPLVDVFKEKLKHHWLNDQKRNHEYKQELAEMKRKVNERPYLFEQLSKSDARKIVESQYVSTLNQVGLSEEFVNKSGRGTINLKDGVETHREVTHLQQTKMMKGIELLSNEERLRRLGFVGVIPYSNLKVRPL</sequence>